<reference evidence="1" key="2">
    <citation type="journal article" date="2015" name="Data Brief">
        <title>Shoot transcriptome of the giant reed, Arundo donax.</title>
        <authorList>
            <person name="Barrero R.A."/>
            <person name="Guerrero F.D."/>
            <person name="Moolhuijzen P."/>
            <person name="Goolsby J.A."/>
            <person name="Tidwell J."/>
            <person name="Bellgard S.E."/>
            <person name="Bellgard M.I."/>
        </authorList>
    </citation>
    <scope>NUCLEOTIDE SEQUENCE</scope>
    <source>
        <tissue evidence="1">Shoot tissue taken approximately 20 cm above the soil surface</tissue>
    </source>
</reference>
<dbReference type="AlphaFoldDB" id="A0A0A9FFF7"/>
<proteinExistence type="predicted"/>
<organism evidence="1">
    <name type="scientific">Arundo donax</name>
    <name type="common">Giant reed</name>
    <name type="synonym">Donax arundinaceus</name>
    <dbReference type="NCBI Taxonomy" id="35708"/>
    <lineage>
        <taxon>Eukaryota</taxon>
        <taxon>Viridiplantae</taxon>
        <taxon>Streptophyta</taxon>
        <taxon>Embryophyta</taxon>
        <taxon>Tracheophyta</taxon>
        <taxon>Spermatophyta</taxon>
        <taxon>Magnoliopsida</taxon>
        <taxon>Liliopsida</taxon>
        <taxon>Poales</taxon>
        <taxon>Poaceae</taxon>
        <taxon>PACMAD clade</taxon>
        <taxon>Arundinoideae</taxon>
        <taxon>Arundineae</taxon>
        <taxon>Arundo</taxon>
    </lineage>
</organism>
<sequence length="33" mass="3422">MAACADADGQVGRRCSAPLEVSSLIAWIRLSSS</sequence>
<protein>
    <submittedName>
        <fullName evidence="1">Uncharacterized protein</fullName>
    </submittedName>
</protein>
<evidence type="ECO:0000313" key="1">
    <source>
        <dbReference type="EMBL" id="JAE08866.1"/>
    </source>
</evidence>
<accession>A0A0A9FFF7</accession>
<dbReference type="EMBL" id="GBRH01189030">
    <property type="protein sequence ID" value="JAE08866.1"/>
    <property type="molecule type" value="Transcribed_RNA"/>
</dbReference>
<name>A0A0A9FFF7_ARUDO</name>
<reference evidence="1" key="1">
    <citation type="submission" date="2014-09" db="EMBL/GenBank/DDBJ databases">
        <authorList>
            <person name="Magalhaes I.L.F."/>
            <person name="Oliveira U."/>
            <person name="Santos F.R."/>
            <person name="Vidigal T.H.D.A."/>
            <person name="Brescovit A.D."/>
            <person name="Santos A.J."/>
        </authorList>
    </citation>
    <scope>NUCLEOTIDE SEQUENCE</scope>
    <source>
        <tissue evidence="1">Shoot tissue taken approximately 20 cm above the soil surface</tissue>
    </source>
</reference>